<evidence type="ECO:0000256" key="1">
    <source>
        <dbReference type="ARBA" id="ARBA00038349"/>
    </source>
</evidence>
<dbReference type="PROSITE" id="PS50011">
    <property type="entry name" value="PROTEIN_KINASE_DOM"/>
    <property type="match status" value="1"/>
</dbReference>
<comment type="similarity">
    <text evidence="1">Belongs to the protein kinase superfamily.</text>
</comment>
<evidence type="ECO:0000259" key="4">
    <source>
        <dbReference type="PROSITE" id="PS50011"/>
    </source>
</evidence>
<evidence type="ECO:0000313" key="5">
    <source>
        <dbReference type="EMBL" id="CAD5209892.1"/>
    </source>
</evidence>
<dbReference type="Proteomes" id="UP000659654">
    <property type="component" value="Unassembled WGS sequence"/>
</dbReference>
<dbReference type="InterPro" id="IPR051177">
    <property type="entry name" value="CIK-Related_Protein"/>
</dbReference>
<feature type="signal peptide" evidence="3">
    <location>
        <begin position="1"/>
        <end position="23"/>
    </location>
</feature>
<feature type="compositionally biased region" description="Basic and acidic residues" evidence="2">
    <location>
        <begin position="757"/>
        <end position="774"/>
    </location>
</feature>
<dbReference type="SMART" id="SM00220">
    <property type="entry name" value="S_TKc"/>
    <property type="match status" value="1"/>
</dbReference>
<keyword evidence="3" id="KW-0732">Signal</keyword>
<feature type="domain" description="Protein kinase" evidence="4">
    <location>
        <begin position="141"/>
        <end position="420"/>
    </location>
</feature>
<gene>
    <name evidence="5" type="ORF">BXYJ_LOCUS1662</name>
</gene>
<organism evidence="6 8">
    <name type="scientific">Bursaphelenchus xylophilus</name>
    <name type="common">Pinewood nematode worm</name>
    <name type="synonym">Aphelenchoides xylophilus</name>
    <dbReference type="NCBI Taxonomy" id="6326"/>
    <lineage>
        <taxon>Eukaryota</taxon>
        <taxon>Metazoa</taxon>
        <taxon>Ecdysozoa</taxon>
        <taxon>Nematoda</taxon>
        <taxon>Chromadorea</taxon>
        <taxon>Rhabditida</taxon>
        <taxon>Tylenchina</taxon>
        <taxon>Tylenchomorpha</taxon>
        <taxon>Aphelenchoidea</taxon>
        <taxon>Aphelenchoididae</taxon>
        <taxon>Bursaphelenchus</taxon>
    </lineage>
</organism>
<accession>A0A1I7RY55</accession>
<dbReference type="EMBL" id="CAJFCV020000001">
    <property type="protein sequence ID" value="CAG9085317.1"/>
    <property type="molecule type" value="Genomic_DNA"/>
</dbReference>
<feature type="compositionally biased region" description="Low complexity" evidence="2">
    <location>
        <begin position="105"/>
        <end position="120"/>
    </location>
</feature>
<dbReference type="InterPro" id="IPR000719">
    <property type="entry name" value="Prot_kinase_dom"/>
</dbReference>
<proteinExistence type="inferred from homology"/>
<dbReference type="InterPro" id="IPR011009">
    <property type="entry name" value="Kinase-like_dom_sf"/>
</dbReference>
<dbReference type="GO" id="GO:0004672">
    <property type="term" value="F:protein kinase activity"/>
    <property type="evidence" value="ECO:0007669"/>
    <property type="project" value="InterPro"/>
</dbReference>
<dbReference type="InterPro" id="IPR016024">
    <property type="entry name" value="ARM-type_fold"/>
</dbReference>
<keyword evidence="7" id="KW-1185">Reference proteome</keyword>
<evidence type="ECO:0000256" key="3">
    <source>
        <dbReference type="SAM" id="SignalP"/>
    </source>
</evidence>
<dbReference type="PANTHER" id="PTHR12984">
    <property type="entry name" value="SCY1-RELATED S/T PROTEIN KINASE-LIKE"/>
    <property type="match status" value="1"/>
</dbReference>
<evidence type="ECO:0000256" key="2">
    <source>
        <dbReference type="SAM" id="MobiDB-lite"/>
    </source>
</evidence>
<feature type="region of interest" description="Disordered" evidence="2">
    <location>
        <begin position="754"/>
        <end position="798"/>
    </location>
</feature>
<dbReference type="Gene3D" id="1.25.10.10">
    <property type="entry name" value="Leucine-rich Repeat Variant"/>
    <property type="match status" value="1"/>
</dbReference>
<dbReference type="SUPFAM" id="SSF48371">
    <property type="entry name" value="ARM repeat"/>
    <property type="match status" value="1"/>
</dbReference>
<dbReference type="EMBL" id="CAJFDI010000001">
    <property type="protein sequence ID" value="CAD5209892.1"/>
    <property type="molecule type" value="Genomic_DNA"/>
</dbReference>
<reference evidence="8" key="1">
    <citation type="submission" date="2016-11" db="UniProtKB">
        <authorList>
            <consortium name="WormBaseParasite"/>
        </authorList>
    </citation>
    <scope>IDENTIFICATION</scope>
</reference>
<dbReference type="OrthoDB" id="79687at2759"/>
<dbReference type="Gene3D" id="1.10.510.10">
    <property type="entry name" value="Transferase(Phosphotransferase) domain 1"/>
    <property type="match status" value="1"/>
</dbReference>
<feature type="region of interest" description="Disordered" evidence="2">
    <location>
        <begin position="822"/>
        <end position="859"/>
    </location>
</feature>
<reference evidence="5" key="2">
    <citation type="submission" date="2020-09" db="EMBL/GenBank/DDBJ databases">
        <authorList>
            <person name="Kikuchi T."/>
        </authorList>
    </citation>
    <scope>NUCLEOTIDE SEQUENCE</scope>
    <source>
        <strain evidence="5">Ka4C1</strain>
    </source>
</reference>
<dbReference type="InterPro" id="IPR011989">
    <property type="entry name" value="ARM-like"/>
</dbReference>
<sequence>MPSGPPLCGLFTCLLSLLTCSLLLLRGPGVNFRCAAPRRGGGKGGHLTFEKGIHIHFMANVAAFRDSAHPESVPFMIMKSPGPRPQPAPTSTDGSTNSLRSLPQGASTPSSAGTSGSTPAMVSPPNHVLPSLAGTGLERAFHLLAFGGKCGSHWHHYTAQTIQTSKPASLMMFNKKSNVKAPARIGRINRLALVDLLKYGASQLSSLSHPRLLKCLGPLTESKEVICLPVEPILGTLDTFLEIYTLERLEIKLGILQLIDGLSYLHNSAKILHGNLNPQSVYVSCSQQWKIGGFSFSVPAKKENMFPCYSWSKKLPPELQPDLDFLAPEYLAPNNNHVSTSADVFSLGVLICWIYAEGTKIIDARNNLDSYSIVVDQLDAALEVISDKLGNNLKESLLKVLSKEVEQRPAVQMLALTKHFDDTGLTAIRQLDDIAQEFDPAHKSHFLSQTLVAALPEIPEKIWFTRVMARFNENLYDSAETFTALLRPLAYMLSHCESHNIHKLRPWFRHILEKIPGDITLTQAIFDNISTIFRRLNDEMVEDKCLESILHLLTCNENHLKQAALRAIPHIAEYVPLWYINKKLIPIFNEMSSFFDNHVPRQIDLLVAIAHLSDRCDSLTLYNLLSVASLCTKHHPAIVHSKSRLVQRIITCDVGRLKDTSIVTSHLLAPLVSGLALPELSSAHFDDVMSSVRILLDIIEQIRYESDDHKMRPSDGGRLCSRRVSMSSNHLPRLLITAARPSFSGDGRKMSFLSADGRLEDPRRRESKDSRGSIESDVSLKIGNGSDVSDESQVMPTGTEVRRKSWLEGYMHSVSLEQGSQLDVGLNTVRKQRQSERRSRTRSPTNENSEARPARPNSFTNLGHNLACTLWKTFY</sequence>
<dbReference type="eggNOG" id="KOG2137">
    <property type="taxonomic scope" value="Eukaryota"/>
</dbReference>
<dbReference type="GO" id="GO:0005524">
    <property type="term" value="F:ATP binding"/>
    <property type="evidence" value="ECO:0007669"/>
    <property type="project" value="InterPro"/>
</dbReference>
<feature type="region of interest" description="Disordered" evidence="2">
    <location>
        <begin position="76"/>
        <end position="126"/>
    </location>
</feature>
<evidence type="ECO:0000313" key="8">
    <source>
        <dbReference type="WBParaSite" id="BXY_0567200.1"/>
    </source>
</evidence>
<dbReference type="Proteomes" id="UP000582659">
    <property type="component" value="Unassembled WGS sequence"/>
</dbReference>
<dbReference type="SUPFAM" id="SSF56112">
    <property type="entry name" value="Protein kinase-like (PK-like)"/>
    <property type="match status" value="1"/>
</dbReference>
<feature type="chain" id="PRO_5035399606" evidence="3">
    <location>
        <begin position="24"/>
        <end position="875"/>
    </location>
</feature>
<evidence type="ECO:0000313" key="7">
    <source>
        <dbReference type="Proteomes" id="UP000659654"/>
    </source>
</evidence>
<dbReference type="PANTHER" id="PTHR12984:SF16">
    <property type="entry name" value="BLACK MATCH, ISOFORM H"/>
    <property type="match status" value="1"/>
</dbReference>
<dbReference type="Proteomes" id="UP000095284">
    <property type="component" value="Unplaced"/>
</dbReference>
<feature type="compositionally biased region" description="Polar residues" evidence="2">
    <location>
        <begin position="89"/>
        <end position="101"/>
    </location>
</feature>
<name>A0A1I7RY55_BURXY</name>
<protein>
    <submittedName>
        <fullName evidence="5">(pine wood nematode) hypothetical protein</fullName>
    </submittedName>
    <submittedName>
        <fullName evidence="8">Protein kinase domain-containing protein</fullName>
    </submittedName>
</protein>
<dbReference type="WBParaSite" id="BXY_0567200.1">
    <property type="protein sequence ID" value="BXY_0567200.1"/>
    <property type="gene ID" value="BXY_0567200"/>
</dbReference>
<dbReference type="Pfam" id="PF00069">
    <property type="entry name" value="Pkinase"/>
    <property type="match status" value="1"/>
</dbReference>
<evidence type="ECO:0000313" key="6">
    <source>
        <dbReference type="Proteomes" id="UP000095284"/>
    </source>
</evidence>
<dbReference type="AlphaFoldDB" id="A0A1I7RY55"/>